<evidence type="ECO:0000313" key="1">
    <source>
        <dbReference type="EMBL" id="QJA51974.1"/>
    </source>
</evidence>
<accession>A0A6H1ZWN3</accession>
<dbReference type="Gene3D" id="2.60.40.4380">
    <property type="entry name" value="Translational regulator CsrA"/>
    <property type="match status" value="1"/>
</dbReference>
<dbReference type="GO" id="GO:0006109">
    <property type="term" value="P:regulation of carbohydrate metabolic process"/>
    <property type="evidence" value="ECO:0007669"/>
    <property type="project" value="InterPro"/>
</dbReference>
<protein>
    <submittedName>
        <fullName evidence="1">Putative carbon storage regulator</fullName>
    </submittedName>
</protein>
<evidence type="ECO:0000313" key="2">
    <source>
        <dbReference type="EMBL" id="QJA81086.1"/>
    </source>
</evidence>
<gene>
    <name evidence="2" type="ORF">MM415A00587_0004</name>
    <name evidence="1" type="ORF">TM448A02407_0010</name>
</gene>
<dbReference type="EMBL" id="MT142447">
    <property type="protein sequence ID" value="QJA81086.1"/>
    <property type="molecule type" value="Genomic_DNA"/>
</dbReference>
<proteinExistence type="predicted"/>
<dbReference type="InterPro" id="IPR036107">
    <property type="entry name" value="CsrA_sf"/>
</dbReference>
<dbReference type="AlphaFoldDB" id="A0A6H1ZWN3"/>
<sequence length="70" mass="7864">MGLIIARKVNEEFVLFTDPDTDPDLLLEQLSEGFTIRVHEVNDSGTNVKLDICAPIGLKILRSELLDREP</sequence>
<name>A0A6H1ZWN3_9ZZZZ</name>
<dbReference type="GO" id="GO:0006402">
    <property type="term" value="P:mRNA catabolic process"/>
    <property type="evidence" value="ECO:0007669"/>
    <property type="project" value="InterPro"/>
</dbReference>
<organism evidence="1">
    <name type="scientific">viral metagenome</name>
    <dbReference type="NCBI Taxonomy" id="1070528"/>
    <lineage>
        <taxon>unclassified sequences</taxon>
        <taxon>metagenomes</taxon>
        <taxon>organismal metagenomes</taxon>
    </lineage>
</organism>
<reference evidence="1" key="1">
    <citation type="submission" date="2020-03" db="EMBL/GenBank/DDBJ databases">
        <title>The deep terrestrial virosphere.</title>
        <authorList>
            <person name="Holmfeldt K."/>
            <person name="Nilsson E."/>
            <person name="Simone D."/>
            <person name="Lopez-Fernandez M."/>
            <person name="Wu X."/>
            <person name="de Brujin I."/>
            <person name="Lundin D."/>
            <person name="Andersson A."/>
            <person name="Bertilsson S."/>
            <person name="Dopson M."/>
        </authorList>
    </citation>
    <scope>NUCLEOTIDE SEQUENCE</scope>
    <source>
        <strain evidence="2">MM415A00587</strain>
        <strain evidence="1">TM448A02407</strain>
    </source>
</reference>
<dbReference type="EMBL" id="MT144302">
    <property type="protein sequence ID" value="QJA51974.1"/>
    <property type="molecule type" value="Genomic_DNA"/>
</dbReference>
<dbReference type="GO" id="GO:0003723">
    <property type="term" value="F:RNA binding"/>
    <property type="evidence" value="ECO:0007669"/>
    <property type="project" value="InterPro"/>
</dbReference>